<feature type="compositionally biased region" description="Polar residues" evidence="1">
    <location>
        <begin position="10"/>
        <end position="19"/>
    </location>
</feature>
<dbReference type="Proteomes" id="UP001387215">
    <property type="component" value="Unassembled WGS sequence"/>
</dbReference>
<organism evidence="2 3">
    <name type="scientific">Lysobacter firmicutimachus</name>
    <dbReference type="NCBI Taxonomy" id="1792846"/>
    <lineage>
        <taxon>Bacteria</taxon>
        <taxon>Pseudomonadati</taxon>
        <taxon>Pseudomonadota</taxon>
        <taxon>Gammaproteobacteria</taxon>
        <taxon>Lysobacterales</taxon>
        <taxon>Lysobacteraceae</taxon>
        <taxon>Lysobacter</taxon>
    </lineage>
</organism>
<proteinExistence type="predicted"/>
<name>A0ABU8D1Q6_9GAMM</name>
<evidence type="ECO:0000313" key="2">
    <source>
        <dbReference type="EMBL" id="MEI2454847.1"/>
    </source>
</evidence>
<gene>
    <name evidence="2" type="ORF">V2J18_09175</name>
</gene>
<evidence type="ECO:0000313" key="3">
    <source>
        <dbReference type="Proteomes" id="UP001387215"/>
    </source>
</evidence>
<feature type="region of interest" description="Disordered" evidence="1">
    <location>
        <begin position="1"/>
        <end position="23"/>
    </location>
</feature>
<dbReference type="RefSeq" id="WP_336131615.1">
    <property type="nucleotide sequence ID" value="NZ_JBANDL010000002.1"/>
</dbReference>
<reference evidence="2 3" key="1">
    <citation type="submission" date="2024-02" db="EMBL/GenBank/DDBJ databases">
        <title>Lysobacter Genome Sequencing and Mining.</title>
        <authorList>
            <person name="Bierman J."/>
            <person name="Walker M.C."/>
        </authorList>
    </citation>
    <scope>NUCLEOTIDE SEQUENCE [LARGE SCALE GENOMIC DNA]</scope>
    <source>
        <strain evidence="2 3">PB6250</strain>
    </source>
</reference>
<dbReference type="EMBL" id="JBANDL010000002">
    <property type="protein sequence ID" value="MEI2454847.1"/>
    <property type="molecule type" value="Genomic_DNA"/>
</dbReference>
<protein>
    <submittedName>
        <fullName evidence="2">Uncharacterized protein</fullName>
    </submittedName>
</protein>
<keyword evidence="3" id="KW-1185">Reference proteome</keyword>
<evidence type="ECO:0000256" key="1">
    <source>
        <dbReference type="SAM" id="MobiDB-lite"/>
    </source>
</evidence>
<comment type="caution">
    <text evidence="2">The sequence shown here is derived from an EMBL/GenBank/DDBJ whole genome shotgun (WGS) entry which is preliminary data.</text>
</comment>
<sequence>MSRIADVNRASDNLVTNPLSGPGSPLHLNQKALGRNLEKIERAGVSFASYKIDLNLTTPAAASRSRRCT</sequence>
<accession>A0ABU8D1Q6</accession>